<keyword evidence="6 8" id="KW-0472">Membrane</keyword>
<feature type="transmembrane region" description="Helical" evidence="8">
    <location>
        <begin position="261"/>
        <end position="281"/>
    </location>
</feature>
<dbReference type="InterPro" id="IPR009637">
    <property type="entry name" value="GPR107/GPR108-like"/>
</dbReference>
<keyword evidence="3 8" id="KW-0812">Transmembrane</keyword>
<feature type="transmembrane region" description="Helical" evidence="8">
    <location>
        <begin position="481"/>
        <end position="503"/>
    </location>
</feature>
<dbReference type="GO" id="GO:0005829">
    <property type="term" value="C:cytosol"/>
    <property type="evidence" value="ECO:0007669"/>
    <property type="project" value="GOC"/>
</dbReference>
<feature type="compositionally biased region" description="Basic and acidic residues" evidence="7">
    <location>
        <begin position="572"/>
        <end position="596"/>
    </location>
</feature>
<evidence type="ECO:0000256" key="8">
    <source>
        <dbReference type="SAM" id="Phobius"/>
    </source>
</evidence>
<dbReference type="PANTHER" id="PTHR21229">
    <property type="entry name" value="LUNG SEVEN TRANSMEMBRANE RECEPTOR"/>
    <property type="match status" value="1"/>
</dbReference>
<sequence>MKLFSLAFVLALLSIAIAFELKISEQDDYRQACSGMWAGDSAYIKVSFDQTSKGQVAMVIYEWRDVKYLGIATEPDNILVPKTYVCTSDAVRAKLCSESQLGRFILNLKGLGVENTTIWSASIGFRDQSANSTTTTNSTASVGTSSGFWDNPKGNPTPPPSEWDSPWRRLFSDTGVKAVREDIVPRRVNNTVVPSGVLWYSEPILYQVEKKGYLPIDVASIPVTTGATAETAVHASFNGVVLFHNVFHGKLAATDYPKINFYMVLALVYLVLGAAWGFLCFKHKDDLLPLQFYISYLAGFLVIEMTATWAYYRYLNSHSRGTTTTLFLAVVAILDAGRNALSFFLLLVVSLGLSVVRESLGPVMTRVKLLAGAHFVFGVLYAMGMVELELESASALLLLMFVIPLSFTLSGFLLWIMYALNGTMAELADRKQTYKLSMFRSLYRILLVAVIIIAAFFVVSSMSFSNRLDEDYAPETWETRWYLLDAWLSILYLVVFSSIAFLWRPTGHNRRLAMSEELAQDDDAEDYDLEAMQRRGNMNPSEENLTHGGAREPLRQEDVVFEIGDEDDGSDREDGRRRSEREGLMSGDGRVKDRSD</sequence>
<gene>
    <name evidence="12" type="ORF">CTheo_1514</name>
</gene>
<evidence type="ECO:0000259" key="10">
    <source>
        <dbReference type="Pfam" id="PF06814"/>
    </source>
</evidence>
<dbReference type="GO" id="GO:0016020">
    <property type="term" value="C:membrane"/>
    <property type="evidence" value="ECO:0007669"/>
    <property type="project" value="UniProtKB-SubCell"/>
</dbReference>
<feature type="transmembrane region" description="Helical" evidence="8">
    <location>
        <begin position="367"/>
        <end position="384"/>
    </location>
</feature>
<feature type="transmembrane region" description="Helical" evidence="8">
    <location>
        <begin position="293"/>
        <end position="314"/>
    </location>
</feature>
<evidence type="ECO:0000256" key="1">
    <source>
        <dbReference type="ARBA" id="ARBA00004141"/>
    </source>
</evidence>
<feature type="compositionally biased region" description="Basic and acidic residues" evidence="7">
    <location>
        <begin position="549"/>
        <end position="558"/>
    </location>
</feature>
<feature type="transmembrane region" description="Helical" evidence="8">
    <location>
        <begin position="326"/>
        <end position="355"/>
    </location>
</feature>
<evidence type="ECO:0000256" key="6">
    <source>
        <dbReference type="ARBA" id="ARBA00023136"/>
    </source>
</evidence>
<reference evidence="12 13" key="1">
    <citation type="journal article" date="2019" name="Fungal Biol. Biotechnol.">
        <title>Draft genome sequence of fastidious pathogen Ceratobasidium theobromae, which causes vascular-streak dieback in Theobroma cacao.</title>
        <authorList>
            <person name="Ali S.S."/>
            <person name="Asman A."/>
            <person name="Shao J."/>
            <person name="Firmansyah A.P."/>
            <person name="Susilo A.W."/>
            <person name="Rosmana A."/>
            <person name="McMahon P."/>
            <person name="Junaid M."/>
            <person name="Guest D."/>
            <person name="Kheng T.Y."/>
            <person name="Meinhardt L.W."/>
            <person name="Bailey B.A."/>
        </authorList>
    </citation>
    <scope>NUCLEOTIDE SEQUENCE [LARGE SCALE GENOMIC DNA]</scope>
    <source>
        <strain evidence="12 13">CT2</strain>
    </source>
</reference>
<comment type="subcellular location">
    <subcellularLocation>
        <location evidence="1">Membrane</location>
        <topology evidence="1">Multi-pass membrane protein</topology>
    </subcellularLocation>
</comment>
<evidence type="ECO:0000256" key="4">
    <source>
        <dbReference type="ARBA" id="ARBA00022729"/>
    </source>
</evidence>
<feature type="chain" id="PRO_5024274151" evidence="9">
    <location>
        <begin position="19"/>
        <end position="596"/>
    </location>
</feature>
<protein>
    <submittedName>
        <fullName evidence="12">Membrane protein</fullName>
    </submittedName>
</protein>
<dbReference type="EMBL" id="SSOP01000013">
    <property type="protein sequence ID" value="KAB5595053.1"/>
    <property type="molecule type" value="Genomic_DNA"/>
</dbReference>
<organism evidence="12 13">
    <name type="scientific">Ceratobasidium theobromae</name>
    <dbReference type="NCBI Taxonomy" id="1582974"/>
    <lineage>
        <taxon>Eukaryota</taxon>
        <taxon>Fungi</taxon>
        <taxon>Dikarya</taxon>
        <taxon>Basidiomycota</taxon>
        <taxon>Agaricomycotina</taxon>
        <taxon>Agaricomycetes</taxon>
        <taxon>Cantharellales</taxon>
        <taxon>Ceratobasidiaceae</taxon>
        <taxon>Ceratobasidium</taxon>
    </lineage>
</organism>
<dbReference type="AlphaFoldDB" id="A0A5N5QU19"/>
<evidence type="ECO:0000259" key="11">
    <source>
        <dbReference type="Pfam" id="PF21902"/>
    </source>
</evidence>
<feature type="compositionally biased region" description="Acidic residues" evidence="7">
    <location>
        <begin position="559"/>
        <end position="571"/>
    </location>
</feature>
<feature type="signal peptide" evidence="9">
    <location>
        <begin position="1"/>
        <end position="18"/>
    </location>
</feature>
<keyword evidence="4 9" id="KW-0732">Signal</keyword>
<evidence type="ECO:0000256" key="7">
    <source>
        <dbReference type="SAM" id="MobiDB-lite"/>
    </source>
</evidence>
<feature type="region of interest" description="Disordered" evidence="7">
    <location>
        <begin position="537"/>
        <end position="596"/>
    </location>
</feature>
<feature type="region of interest" description="Disordered" evidence="7">
    <location>
        <begin position="128"/>
        <end position="164"/>
    </location>
</feature>
<dbReference type="PANTHER" id="PTHR21229:SF1">
    <property type="entry name" value="GH17801P"/>
    <property type="match status" value="1"/>
</dbReference>
<feature type="transmembrane region" description="Helical" evidence="8">
    <location>
        <begin position="441"/>
        <end position="461"/>
    </location>
</feature>
<feature type="domain" description="PTM1-like N-terminal" evidence="11">
    <location>
        <begin position="30"/>
        <end position="128"/>
    </location>
</feature>
<dbReference type="Pfam" id="PF21902">
    <property type="entry name" value="PTM1-like_N"/>
    <property type="match status" value="1"/>
</dbReference>
<dbReference type="InterPro" id="IPR053938">
    <property type="entry name" value="PTM1-like_N"/>
</dbReference>
<feature type="domain" description="GOST seven transmembrane" evidence="10">
    <location>
        <begin position="257"/>
        <end position="509"/>
    </location>
</feature>
<name>A0A5N5QU19_9AGAM</name>
<feature type="compositionally biased region" description="Low complexity" evidence="7">
    <location>
        <begin position="129"/>
        <end position="147"/>
    </location>
</feature>
<dbReference type="OrthoDB" id="19932at2759"/>
<evidence type="ECO:0000313" key="13">
    <source>
        <dbReference type="Proteomes" id="UP000383932"/>
    </source>
</evidence>
<comment type="similarity">
    <text evidence="2">Belongs to the LU7TM family.</text>
</comment>
<proteinExistence type="inferred from homology"/>
<evidence type="ECO:0000313" key="12">
    <source>
        <dbReference type="EMBL" id="KAB5595053.1"/>
    </source>
</evidence>
<comment type="caution">
    <text evidence="12">The sequence shown here is derived from an EMBL/GenBank/DDBJ whole genome shotgun (WGS) entry which is preliminary data.</text>
</comment>
<evidence type="ECO:0000256" key="9">
    <source>
        <dbReference type="SAM" id="SignalP"/>
    </source>
</evidence>
<keyword evidence="5 8" id="KW-1133">Transmembrane helix</keyword>
<feature type="transmembrane region" description="Helical" evidence="8">
    <location>
        <begin position="396"/>
        <end position="420"/>
    </location>
</feature>
<evidence type="ECO:0000256" key="2">
    <source>
        <dbReference type="ARBA" id="ARBA00007883"/>
    </source>
</evidence>
<keyword evidence="13" id="KW-1185">Reference proteome</keyword>
<dbReference type="InterPro" id="IPR053937">
    <property type="entry name" value="GOST_TM"/>
</dbReference>
<dbReference type="GO" id="GO:0042147">
    <property type="term" value="P:retrograde transport, endosome to Golgi"/>
    <property type="evidence" value="ECO:0007669"/>
    <property type="project" value="TreeGrafter"/>
</dbReference>
<evidence type="ECO:0000256" key="3">
    <source>
        <dbReference type="ARBA" id="ARBA00022692"/>
    </source>
</evidence>
<accession>A0A5N5QU19</accession>
<dbReference type="Proteomes" id="UP000383932">
    <property type="component" value="Unassembled WGS sequence"/>
</dbReference>
<dbReference type="Pfam" id="PF06814">
    <property type="entry name" value="GOST_TM"/>
    <property type="match status" value="1"/>
</dbReference>
<evidence type="ECO:0000256" key="5">
    <source>
        <dbReference type="ARBA" id="ARBA00022989"/>
    </source>
</evidence>
<dbReference type="GO" id="GO:0005794">
    <property type="term" value="C:Golgi apparatus"/>
    <property type="evidence" value="ECO:0007669"/>
    <property type="project" value="TreeGrafter"/>
</dbReference>